<sequence length="101" mass="10942">MGIQIPQNGTTITILTEEVATILADRTVEAVEVEEEAEIHGISITIAHNAKSVESLGISLAIAILGMNNKPTIKLNKTQEVHGILQILLSLHHQVFITLKL</sequence>
<comment type="caution">
    <text evidence="1">The sequence shown here is derived from an EMBL/GenBank/DDBJ whole genome shotgun (WGS) entry which is preliminary data.</text>
</comment>
<organism evidence="1 2">
    <name type="scientific">Stylosanthes scabra</name>
    <dbReference type="NCBI Taxonomy" id="79078"/>
    <lineage>
        <taxon>Eukaryota</taxon>
        <taxon>Viridiplantae</taxon>
        <taxon>Streptophyta</taxon>
        <taxon>Embryophyta</taxon>
        <taxon>Tracheophyta</taxon>
        <taxon>Spermatophyta</taxon>
        <taxon>Magnoliopsida</taxon>
        <taxon>eudicotyledons</taxon>
        <taxon>Gunneridae</taxon>
        <taxon>Pentapetalae</taxon>
        <taxon>rosids</taxon>
        <taxon>fabids</taxon>
        <taxon>Fabales</taxon>
        <taxon>Fabaceae</taxon>
        <taxon>Papilionoideae</taxon>
        <taxon>50 kb inversion clade</taxon>
        <taxon>dalbergioids sensu lato</taxon>
        <taxon>Dalbergieae</taxon>
        <taxon>Pterocarpus clade</taxon>
        <taxon>Stylosanthes</taxon>
    </lineage>
</organism>
<reference evidence="1 2" key="1">
    <citation type="journal article" date="2023" name="Plants (Basel)">
        <title>Bridging the Gap: Combining Genomics and Transcriptomics Approaches to Understand Stylosanthes scabra, an Orphan Legume from the Brazilian Caatinga.</title>
        <authorList>
            <person name="Ferreira-Neto J.R.C."/>
            <person name="da Silva M.D."/>
            <person name="Binneck E."/>
            <person name="de Melo N.F."/>
            <person name="da Silva R.H."/>
            <person name="de Melo A.L.T.M."/>
            <person name="Pandolfi V."/>
            <person name="Bustamante F.O."/>
            <person name="Brasileiro-Vidal A.C."/>
            <person name="Benko-Iseppon A.M."/>
        </authorList>
    </citation>
    <scope>NUCLEOTIDE SEQUENCE [LARGE SCALE GENOMIC DNA]</scope>
    <source>
        <tissue evidence="1">Leaves</tissue>
    </source>
</reference>
<evidence type="ECO:0000313" key="2">
    <source>
        <dbReference type="Proteomes" id="UP001341840"/>
    </source>
</evidence>
<dbReference type="Proteomes" id="UP001341840">
    <property type="component" value="Unassembled WGS sequence"/>
</dbReference>
<dbReference type="EMBL" id="JASCZI010092265">
    <property type="protein sequence ID" value="MED6152136.1"/>
    <property type="molecule type" value="Genomic_DNA"/>
</dbReference>
<accession>A0ABU6TTL4</accession>
<name>A0ABU6TTL4_9FABA</name>
<evidence type="ECO:0000313" key="1">
    <source>
        <dbReference type="EMBL" id="MED6152136.1"/>
    </source>
</evidence>
<keyword evidence="2" id="KW-1185">Reference proteome</keyword>
<protein>
    <submittedName>
        <fullName evidence="1">Uncharacterized protein</fullName>
    </submittedName>
</protein>
<gene>
    <name evidence="1" type="ORF">PIB30_089023</name>
</gene>
<proteinExistence type="predicted"/>